<dbReference type="OrthoDB" id="9975943at2759"/>
<dbReference type="Proteomes" id="UP000053611">
    <property type="component" value="Unassembled WGS sequence"/>
</dbReference>
<evidence type="ECO:0000313" key="3">
    <source>
        <dbReference type="Proteomes" id="UP000053611"/>
    </source>
</evidence>
<keyword evidence="3" id="KW-1185">Reference proteome</keyword>
<dbReference type="InterPro" id="IPR016040">
    <property type="entry name" value="NAD(P)-bd_dom"/>
</dbReference>
<dbReference type="RefSeq" id="XP_018281193.1">
    <property type="nucleotide sequence ID" value="XM_018425181.1"/>
</dbReference>
<dbReference type="EMBL" id="KQ087185">
    <property type="protein sequence ID" value="KLT44702.1"/>
    <property type="molecule type" value="Genomic_DNA"/>
</dbReference>
<reference evidence="2 3" key="1">
    <citation type="submission" date="2015-03" db="EMBL/GenBank/DDBJ databases">
        <title>Genomics and transcriptomics of the oil-accumulating basidiomycete yeast T. oleaginosus allow insights into substrate utilization and the diverse evolutionary trajectories of mating systems in fungi.</title>
        <authorList>
            <consortium name="DOE Joint Genome Institute"/>
            <person name="Kourist R."/>
            <person name="Kracht O."/>
            <person name="Bracharz F."/>
            <person name="Lipzen A."/>
            <person name="Nolan M."/>
            <person name="Ohm R."/>
            <person name="Grigoriev I."/>
            <person name="Sun S."/>
            <person name="Heitman J."/>
            <person name="Bruck T."/>
            <person name="Nowrousian M."/>
        </authorList>
    </citation>
    <scope>NUCLEOTIDE SEQUENCE [LARGE SCALE GENOMIC DNA]</scope>
    <source>
        <strain evidence="2 3">IBC0246</strain>
    </source>
</reference>
<proteinExistence type="predicted"/>
<dbReference type="InterPro" id="IPR036291">
    <property type="entry name" value="NAD(P)-bd_dom_sf"/>
</dbReference>
<evidence type="ECO:0000313" key="2">
    <source>
        <dbReference type="EMBL" id="KLT44702.1"/>
    </source>
</evidence>
<dbReference type="GeneID" id="28985784"/>
<evidence type="ECO:0000259" key="1">
    <source>
        <dbReference type="Pfam" id="PF13460"/>
    </source>
</evidence>
<dbReference type="Gene3D" id="3.40.50.720">
    <property type="entry name" value="NAD(P)-binding Rossmann-like Domain"/>
    <property type="match status" value="1"/>
</dbReference>
<sequence>MNLLLTGATGTAGSAILAAALASPRIAHVTILGRRAPPPHAKLTALTLPSAEWGSFDALSPALVARVADCDAVVWALGAMRTQVDMEEYARITRDWTLEGARALGRSRFVYITSMGVSQDPGWAANAYVRVKGETEAGLRALGIEAVFVRPGGILPTQKRRPELIWYNRVILDALSYVWPSVTIHASELAEACLRLALGEGWELRNAEGAVENADLKRLAAREGGGEVAATAVI</sequence>
<feature type="domain" description="NAD(P)-binding" evidence="1">
    <location>
        <begin position="7"/>
        <end position="161"/>
    </location>
</feature>
<dbReference type="AlphaFoldDB" id="A0A0J0XUH9"/>
<dbReference type="PANTHER" id="PTHR14097">
    <property type="entry name" value="OXIDOREDUCTASE HTATIP2"/>
    <property type="match status" value="1"/>
</dbReference>
<organism evidence="2 3">
    <name type="scientific">Cutaneotrichosporon oleaginosum</name>
    <dbReference type="NCBI Taxonomy" id="879819"/>
    <lineage>
        <taxon>Eukaryota</taxon>
        <taxon>Fungi</taxon>
        <taxon>Dikarya</taxon>
        <taxon>Basidiomycota</taxon>
        <taxon>Agaricomycotina</taxon>
        <taxon>Tremellomycetes</taxon>
        <taxon>Trichosporonales</taxon>
        <taxon>Trichosporonaceae</taxon>
        <taxon>Cutaneotrichosporon</taxon>
    </lineage>
</organism>
<dbReference type="STRING" id="879819.A0A0J0XUH9"/>
<protein>
    <submittedName>
        <fullName evidence="2">NAD(P)-binding protein</fullName>
    </submittedName>
</protein>
<gene>
    <name evidence="2" type="ORF">CC85DRAFT_300247</name>
</gene>
<dbReference type="Pfam" id="PF13460">
    <property type="entry name" value="NAD_binding_10"/>
    <property type="match status" value="1"/>
</dbReference>
<dbReference type="SUPFAM" id="SSF51735">
    <property type="entry name" value="NAD(P)-binding Rossmann-fold domains"/>
    <property type="match status" value="1"/>
</dbReference>
<dbReference type="PANTHER" id="PTHR14097:SF8">
    <property type="entry name" value="NAD(P)-BINDING DOMAIN-CONTAINING PROTEIN"/>
    <property type="match status" value="1"/>
</dbReference>
<accession>A0A0J0XUH9</accession>
<name>A0A0J0XUH9_9TREE</name>